<evidence type="ECO:0000313" key="2">
    <source>
        <dbReference type="Proteomes" id="UP000011116"/>
    </source>
</evidence>
<proteinExistence type="predicted"/>
<accession>A0A8I6YM05</accession>
<sequence>MQIVPSPVIGRKFSSYLDACVGEPIVSELEHDDNSCQKKDQTYYVQSPVASTEFVDVISTPPSVEEVQTRFTKRTARLNMEHVGVRAEKMAKKRNLQESLRNLDPI</sequence>
<evidence type="ECO:0000313" key="1">
    <source>
        <dbReference type="EnsemblPlants" id="HORVU.MOREX.r3.5HG0526700.1"/>
    </source>
</evidence>
<organism evidence="1 2">
    <name type="scientific">Hordeum vulgare subsp. vulgare</name>
    <name type="common">Domesticated barley</name>
    <dbReference type="NCBI Taxonomy" id="112509"/>
    <lineage>
        <taxon>Eukaryota</taxon>
        <taxon>Viridiplantae</taxon>
        <taxon>Streptophyta</taxon>
        <taxon>Embryophyta</taxon>
        <taxon>Tracheophyta</taxon>
        <taxon>Spermatophyta</taxon>
        <taxon>Magnoliopsida</taxon>
        <taxon>Liliopsida</taxon>
        <taxon>Poales</taxon>
        <taxon>Poaceae</taxon>
        <taxon>BOP clade</taxon>
        <taxon>Pooideae</taxon>
        <taxon>Triticodae</taxon>
        <taxon>Triticeae</taxon>
        <taxon>Hordeinae</taxon>
        <taxon>Hordeum</taxon>
    </lineage>
</organism>
<dbReference type="SMR" id="A0A8I6YM05"/>
<reference evidence="1" key="2">
    <citation type="submission" date="2020-10" db="EMBL/GenBank/DDBJ databases">
        <authorList>
            <person name="Scholz U."/>
            <person name="Mascher M."/>
            <person name="Fiebig A."/>
        </authorList>
    </citation>
    <scope>NUCLEOTIDE SEQUENCE [LARGE SCALE GENOMIC DNA]</scope>
    <source>
        <strain evidence="1">cv. Morex</strain>
    </source>
</reference>
<dbReference type="AlphaFoldDB" id="A0A8I6YM05"/>
<dbReference type="EnsemblPlants" id="HORVU.MOREX.r3.5HG0526700.1">
    <property type="protein sequence ID" value="HORVU.MOREX.r3.5HG0526700.1"/>
    <property type="gene ID" value="HORVU.MOREX.r3.5HG0526700"/>
</dbReference>
<dbReference type="Gramene" id="HORVU.MOREX.r3.5HG0526700.1">
    <property type="protein sequence ID" value="HORVU.MOREX.r3.5HG0526700.1"/>
    <property type="gene ID" value="HORVU.MOREX.r3.5HG0526700"/>
</dbReference>
<reference evidence="1" key="3">
    <citation type="submission" date="2022-01" db="UniProtKB">
        <authorList>
            <consortium name="EnsemblPlants"/>
        </authorList>
    </citation>
    <scope>IDENTIFICATION</scope>
    <source>
        <strain evidence="1">subsp. vulgare</strain>
    </source>
</reference>
<keyword evidence="2" id="KW-1185">Reference proteome</keyword>
<reference evidence="2" key="1">
    <citation type="journal article" date="2012" name="Nature">
        <title>A physical, genetic and functional sequence assembly of the barley genome.</title>
        <authorList>
            <consortium name="The International Barley Genome Sequencing Consortium"/>
            <person name="Mayer K.F."/>
            <person name="Waugh R."/>
            <person name="Brown J.W."/>
            <person name="Schulman A."/>
            <person name="Langridge P."/>
            <person name="Platzer M."/>
            <person name="Fincher G.B."/>
            <person name="Muehlbauer G.J."/>
            <person name="Sato K."/>
            <person name="Close T.J."/>
            <person name="Wise R.P."/>
            <person name="Stein N."/>
        </authorList>
    </citation>
    <scope>NUCLEOTIDE SEQUENCE [LARGE SCALE GENOMIC DNA]</scope>
    <source>
        <strain evidence="2">cv. Morex</strain>
    </source>
</reference>
<dbReference type="Proteomes" id="UP000011116">
    <property type="component" value="Chromosome 5H"/>
</dbReference>
<name>A0A8I6YM05_HORVV</name>
<protein>
    <submittedName>
        <fullName evidence="1">Uncharacterized protein</fullName>
    </submittedName>
</protein>